<name>A0A0K3CLR3_RHOTO</name>
<dbReference type="PANTHER" id="PTHR31796">
    <property type="entry name" value="SUZ DOMAIN-CONTAINING PROTEIN 1"/>
    <property type="match status" value="1"/>
</dbReference>
<dbReference type="AlphaFoldDB" id="A0A0K3CLR3"/>
<sequence>MPLPPSAYSAFPEQRSTAPPDAWDDWEEDYSRDEQPTTEQAKNARLWQDANIVRPTYSILPSPSSRTPPSAALDASTANGPPQLKILKRPSPAPNASASSSSRTSSSEGRARQEKSLAEREKEYAEARRRILGEEAGAVKPSSSPSRRNGSVKGVREGMEKLSLQGGAKRNSSPGQDVRQTGTPTSSANNARRERPSTTSPASTPRTSSQLSRPPSTNGASAVRHNDTTTAVIAATADGLSSLFALT</sequence>
<feature type="region of interest" description="Disordered" evidence="1">
    <location>
        <begin position="1"/>
        <end position="225"/>
    </location>
</feature>
<organism evidence="3 4">
    <name type="scientific">Rhodotorula toruloides</name>
    <name type="common">Yeast</name>
    <name type="synonym">Rhodosporidium toruloides</name>
    <dbReference type="NCBI Taxonomy" id="5286"/>
    <lineage>
        <taxon>Eukaryota</taxon>
        <taxon>Fungi</taxon>
        <taxon>Dikarya</taxon>
        <taxon>Basidiomycota</taxon>
        <taxon>Pucciniomycotina</taxon>
        <taxon>Microbotryomycetes</taxon>
        <taxon>Sporidiobolales</taxon>
        <taxon>Sporidiobolaceae</taxon>
        <taxon>Rhodotorula</taxon>
    </lineage>
</organism>
<reference evidence="3 4" key="1">
    <citation type="submission" date="2015-07" db="EMBL/GenBank/DDBJ databases">
        <authorList>
            <person name="Cajimat M.N.B."/>
            <person name="Milazzo M.L."/>
            <person name="Fulhorst C.F."/>
        </authorList>
    </citation>
    <scope>NUCLEOTIDE SEQUENCE [LARGE SCALE GENOMIC DNA]</scope>
    <source>
        <strain evidence="3">Single colony</strain>
    </source>
</reference>
<dbReference type="OMA" id="WQDANIV"/>
<gene>
    <name evidence="3" type="primary">FGENESH: predicted gene_11.4</name>
    <name evidence="3" type="ORF">BN2166_0055080</name>
</gene>
<dbReference type="EMBL" id="CWKI01000011">
    <property type="protein sequence ID" value="CTR09647.1"/>
    <property type="molecule type" value="Genomic_DNA"/>
</dbReference>
<keyword evidence="4" id="KW-1185">Reference proteome</keyword>
<feature type="compositionally biased region" description="Acidic residues" evidence="1">
    <location>
        <begin position="22"/>
        <end position="31"/>
    </location>
</feature>
<dbReference type="Proteomes" id="UP000199069">
    <property type="component" value="Unassembled WGS sequence"/>
</dbReference>
<dbReference type="InterPro" id="IPR039228">
    <property type="entry name" value="SZRD1"/>
</dbReference>
<dbReference type="InterPro" id="IPR024771">
    <property type="entry name" value="SUZ"/>
</dbReference>
<feature type="domain" description="SUZ" evidence="2">
    <location>
        <begin position="61"/>
        <end position="136"/>
    </location>
</feature>
<evidence type="ECO:0000259" key="2">
    <source>
        <dbReference type="PROSITE" id="PS51673"/>
    </source>
</evidence>
<feature type="compositionally biased region" description="Polar residues" evidence="1">
    <location>
        <begin position="170"/>
        <end position="190"/>
    </location>
</feature>
<protein>
    <recommendedName>
        <fullName evidence="2">SUZ domain-containing protein</fullName>
    </recommendedName>
</protein>
<dbReference type="Pfam" id="PF12752">
    <property type="entry name" value="SUZ"/>
    <property type="match status" value="1"/>
</dbReference>
<feature type="compositionally biased region" description="Basic and acidic residues" evidence="1">
    <location>
        <begin position="109"/>
        <end position="133"/>
    </location>
</feature>
<feature type="compositionally biased region" description="Low complexity" evidence="1">
    <location>
        <begin position="197"/>
        <end position="209"/>
    </location>
</feature>
<feature type="compositionally biased region" description="Low complexity" evidence="1">
    <location>
        <begin position="61"/>
        <end position="70"/>
    </location>
</feature>
<dbReference type="STRING" id="5286.A0A0K3CLR3"/>
<dbReference type="PANTHER" id="PTHR31796:SF2">
    <property type="entry name" value="SUZ DOMAIN-CONTAINING PROTEIN 1"/>
    <property type="match status" value="1"/>
</dbReference>
<evidence type="ECO:0000313" key="3">
    <source>
        <dbReference type="EMBL" id="CTR09647.1"/>
    </source>
</evidence>
<feature type="compositionally biased region" description="Low complexity" evidence="1">
    <location>
        <begin position="94"/>
        <end position="108"/>
    </location>
</feature>
<proteinExistence type="predicted"/>
<evidence type="ECO:0000256" key="1">
    <source>
        <dbReference type="SAM" id="MobiDB-lite"/>
    </source>
</evidence>
<feature type="compositionally biased region" description="Polar residues" evidence="1">
    <location>
        <begin position="210"/>
        <end position="220"/>
    </location>
</feature>
<dbReference type="PROSITE" id="PS51673">
    <property type="entry name" value="SUZ"/>
    <property type="match status" value="1"/>
</dbReference>
<evidence type="ECO:0000313" key="4">
    <source>
        <dbReference type="Proteomes" id="UP000199069"/>
    </source>
</evidence>
<accession>A0A0K3CLR3</accession>